<keyword evidence="5" id="KW-0964">Secreted</keyword>
<keyword evidence="8" id="KW-0326">Glycosidase</keyword>
<keyword evidence="6" id="KW-0732">Signal</keyword>
<dbReference type="EMBL" id="VJMJ01000025">
    <property type="protein sequence ID" value="KAF0742702.1"/>
    <property type="molecule type" value="Genomic_DNA"/>
</dbReference>
<dbReference type="InterPro" id="IPR035971">
    <property type="entry name" value="CBD_sf"/>
</dbReference>
<evidence type="ECO:0000256" key="6">
    <source>
        <dbReference type="ARBA" id="ARBA00022729"/>
    </source>
</evidence>
<dbReference type="PANTHER" id="PTHR40631:SF2">
    <property type="entry name" value="ALPHA-L-ARABINOFURANOSIDASE"/>
    <property type="match status" value="1"/>
</dbReference>
<organism evidence="11 12">
    <name type="scientific">Aphanomyces euteiches</name>
    <dbReference type="NCBI Taxonomy" id="100861"/>
    <lineage>
        <taxon>Eukaryota</taxon>
        <taxon>Sar</taxon>
        <taxon>Stramenopiles</taxon>
        <taxon>Oomycota</taxon>
        <taxon>Saprolegniomycetes</taxon>
        <taxon>Saprolegniales</taxon>
        <taxon>Verrucalvaceae</taxon>
        <taxon>Aphanomyces</taxon>
    </lineage>
</organism>
<dbReference type="PROSITE" id="PS00562">
    <property type="entry name" value="CBM1_1"/>
    <property type="match status" value="1"/>
</dbReference>
<dbReference type="GO" id="GO:0046373">
    <property type="term" value="P:L-arabinose metabolic process"/>
    <property type="evidence" value="ECO:0007669"/>
    <property type="project" value="InterPro"/>
</dbReference>
<dbReference type="SUPFAM" id="SSF75005">
    <property type="entry name" value="Arabinanase/levansucrase/invertase"/>
    <property type="match status" value="1"/>
</dbReference>
<dbReference type="InterPro" id="IPR023296">
    <property type="entry name" value="Glyco_hydro_beta-prop_sf"/>
</dbReference>
<dbReference type="InterPro" id="IPR005193">
    <property type="entry name" value="GH62_arabinosidase"/>
</dbReference>
<feature type="domain" description="CBM1" evidence="10">
    <location>
        <begin position="36"/>
        <end position="72"/>
    </location>
</feature>
<evidence type="ECO:0000256" key="2">
    <source>
        <dbReference type="ARBA" id="ARBA00004613"/>
    </source>
</evidence>
<evidence type="ECO:0000256" key="7">
    <source>
        <dbReference type="ARBA" id="ARBA00022801"/>
    </source>
</evidence>
<evidence type="ECO:0000313" key="12">
    <source>
        <dbReference type="Proteomes" id="UP000481153"/>
    </source>
</evidence>
<dbReference type="Pfam" id="PF03664">
    <property type="entry name" value="Glyco_hydro_62"/>
    <property type="match status" value="1"/>
</dbReference>
<dbReference type="PROSITE" id="PS51164">
    <property type="entry name" value="CBM1_2"/>
    <property type="match status" value="1"/>
</dbReference>
<dbReference type="EC" id="3.2.1.55" evidence="4"/>
<gene>
    <name evidence="11" type="ORF">Ae201684_002403</name>
</gene>
<dbReference type="Pfam" id="PF00734">
    <property type="entry name" value="CBM_1"/>
    <property type="match status" value="1"/>
</dbReference>
<reference evidence="11 12" key="1">
    <citation type="submission" date="2019-07" db="EMBL/GenBank/DDBJ databases">
        <title>Genomics analysis of Aphanomyces spp. identifies a new class of oomycete effector associated with host adaptation.</title>
        <authorList>
            <person name="Gaulin E."/>
        </authorList>
    </citation>
    <scope>NUCLEOTIDE SEQUENCE [LARGE SCALE GENOMIC DNA]</scope>
    <source>
        <strain evidence="11 12">ATCC 201684</strain>
    </source>
</reference>
<evidence type="ECO:0000256" key="1">
    <source>
        <dbReference type="ARBA" id="ARBA00001462"/>
    </source>
</evidence>
<comment type="caution">
    <text evidence="11">The sequence shown here is derived from an EMBL/GenBank/DDBJ whole genome shotgun (WGS) entry which is preliminary data.</text>
</comment>
<dbReference type="InterPro" id="IPR000254">
    <property type="entry name" value="CBD"/>
</dbReference>
<proteinExistence type="inferred from homology"/>
<evidence type="ECO:0000313" key="11">
    <source>
        <dbReference type="EMBL" id="KAF0742702.1"/>
    </source>
</evidence>
<evidence type="ECO:0000259" key="10">
    <source>
        <dbReference type="PROSITE" id="PS51164"/>
    </source>
</evidence>
<sequence length="232" mass="24513">MEAVLSVLTFQFASRLKMKFAATLAFVVASLSYVQGQVSVWGQCGGVGYTGSTVCASGSVCSKQNEYYSQCVPSANVPPSSNPTPKPSSATPQPSSSSPSTPPSPPSPPSSGGGKLPTSFKWSSSGPLVSAKNDGRNIKGIKDPTIVQVGDTYHVFASTAQASGYNLVYFSFTDFAQANQANFYYLDKTPVGAGYRATPEVFFFAPQNLWYLVYQNGNAAYSTNKDISNPNG</sequence>
<keyword evidence="12" id="KW-1185">Reference proteome</keyword>
<evidence type="ECO:0000256" key="3">
    <source>
        <dbReference type="ARBA" id="ARBA00007396"/>
    </source>
</evidence>
<comment type="subcellular location">
    <subcellularLocation>
        <location evidence="2">Secreted</location>
    </subcellularLocation>
</comment>
<evidence type="ECO:0000256" key="4">
    <source>
        <dbReference type="ARBA" id="ARBA00012670"/>
    </source>
</evidence>
<dbReference type="SUPFAM" id="SSF57180">
    <property type="entry name" value="Cellulose-binding domain"/>
    <property type="match status" value="1"/>
</dbReference>
<accession>A0A6G0XQX8</accession>
<dbReference type="Proteomes" id="UP000481153">
    <property type="component" value="Unassembled WGS sequence"/>
</dbReference>
<dbReference type="VEuPathDB" id="FungiDB:AeMF1_017436"/>
<evidence type="ECO:0000256" key="8">
    <source>
        <dbReference type="ARBA" id="ARBA00023295"/>
    </source>
</evidence>
<feature type="compositionally biased region" description="Pro residues" evidence="9">
    <location>
        <begin position="100"/>
        <end position="109"/>
    </location>
</feature>
<protein>
    <recommendedName>
        <fullName evidence="4">non-reducing end alpha-L-arabinofuranosidase</fullName>
        <ecNumber evidence="4">3.2.1.55</ecNumber>
    </recommendedName>
</protein>
<evidence type="ECO:0000256" key="9">
    <source>
        <dbReference type="SAM" id="MobiDB-lite"/>
    </source>
</evidence>
<dbReference type="SMART" id="SM00236">
    <property type="entry name" value="fCBD"/>
    <property type="match status" value="1"/>
</dbReference>
<evidence type="ECO:0000256" key="5">
    <source>
        <dbReference type="ARBA" id="ARBA00022525"/>
    </source>
</evidence>
<dbReference type="PANTHER" id="PTHR40631">
    <property type="entry name" value="ALPHA-L-ARABINOFURANOSIDASE AXHA-2-RELATED"/>
    <property type="match status" value="1"/>
</dbReference>
<dbReference type="AlphaFoldDB" id="A0A6G0XQX8"/>
<feature type="compositionally biased region" description="Low complexity" evidence="9">
    <location>
        <begin position="87"/>
        <end position="99"/>
    </location>
</feature>
<comment type="catalytic activity">
    <reaction evidence="1">
        <text>Hydrolysis of terminal non-reducing alpha-L-arabinofuranoside residues in alpha-L-arabinosides.</text>
        <dbReference type="EC" id="3.2.1.55"/>
    </reaction>
</comment>
<dbReference type="GO" id="GO:0030248">
    <property type="term" value="F:cellulose binding"/>
    <property type="evidence" value="ECO:0007669"/>
    <property type="project" value="InterPro"/>
</dbReference>
<feature type="region of interest" description="Disordered" evidence="9">
    <location>
        <begin position="75"/>
        <end position="116"/>
    </location>
</feature>
<dbReference type="GO" id="GO:0005576">
    <property type="term" value="C:extracellular region"/>
    <property type="evidence" value="ECO:0007669"/>
    <property type="project" value="UniProtKB-SubCell"/>
</dbReference>
<name>A0A6G0XQX8_9STRA</name>
<dbReference type="GO" id="GO:0046556">
    <property type="term" value="F:alpha-L-arabinofuranosidase activity"/>
    <property type="evidence" value="ECO:0007669"/>
    <property type="project" value="UniProtKB-EC"/>
</dbReference>
<keyword evidence="7" id="KW-0378">Hydrolase</keyword>
<dbReference type="Gene3D" id="2.115.10.20">
    <property type="entry name" value="Glycosyl hydrolase domain, family 43"/>
    <property type="match status" value="1"/>
</dbReference>
<comment type="similarity">
    <text evidence="3">Belongs to the glycosyl hydrolase 62 family.</text>
</comment>